<comment type="caution">
    <text evidence="1">The sequence shown here is derived from an EMBL/GenBank/DDBJ whole genome shotgun (WGS) entry which is preliminary data.</text>
</comment>
<evidence type="ECO:0000313" key="2">
    <source>
        <dbReference type="Proteomes" id="UP001595377"/>
    </source>
</evidence>
<sequence length="81" mass="9020">MKRIEYTPAALKSLARMQPRRSAAIVAKLEAYASGAVVDIRKMAGNPFYRIRVGRDRVIIDEKGVIIMVIDAGPRGSIYKE</sequence>
<dbReference type="Proteomes" id="UP001595377">
    <property type="component" value="Unassembled WGS sequence"/>
</dbReference>
<gene>
    <name evidence="1" type="ORF">ACFOHH_13440</name>
</gene>
<accession>A0ABV7DGP9</accession>
<dbReference type="RefSeq" id="WP_257315118.1">
    <property type="nucleotide sequence ID" value="NZ_JANFDG010000009.1"/>
</dbReference>
<proteinExistence type="predicted"/>
<protein>
    <submittedName>
        <fullName evidence="1">Type II toxin-antitoxin system RelE/ParE family toxin</fullName>
    </submittedName>
</protein>
<dbReference type="Gene3D" id="3.30.2310.20">
    <property type="entry name" value="RelE-like"/>
    <property type="match status" value="1"/>
</dbReference>
<dbReference type="SUPFAM" id="SSF143011">
    <property type="entry name" value="RelE-like"/>
    <property type="match status" value="1"/>
</dbReference>
<reference evidence="2" key="1">
    <citation type="journal article" date="2019" name="Int. J. Syst. Evol. Microbiol.">
        <title>The Global Catalogue of Microorganisms (GCM) 10K type strain sequencing project: providing services to taxonomists for standard genome sequencing and annotation.</title>
        <authorList>
            <consortium name="The Broad Institute Genomics Platform"/>
            <consortium name="The Broad Institute Genome Sequencing Center for Infectious Disease"/>
            <person name="Wu L."/>
            <person name="Ma J."/>
        </authorList>
    </citation>
    <scope>NUCLEOTIDE SEQUENCE [LARGE SCALE GENOMIC DNA]</scope>
    <source>
        <strain evidence="2">KCTC 52677</strain>
    </source>
</reference>
<organism evidence="1 2">
    <name type="scientific">Shinella pollutisoli</name>
    <dbReference type="NCBI Taxonomy" id="2250594"/>
    <lineage>
        <taxon>Bacteria</taxon>
        <taxon>Pseudomonadati</taxon>
        <taxon>Pseudomonadota</taxon>
        <taxon>Alphaproteobacteria</taxon>
        <taxon>Hyphomicrobiales</taxon>
        <taxon>Rhizobiaceae</taxon>
        <taxon>Shinella</taxon>
    </lineage>
</organism>
<dbReference type="InterPro" id="IPR035093">
    <property type="entry name" value="RelE/ParE_toxin_dom_sf"/>
</dbReference>
<dbReference type="EMBL" id="JBHRSP010000020">
    <property type="protein sequence ID" value="MFC3074111.1"/>
    <property type="molecule type" value="Genomic_DNA"/>
</dbReference>
<keyword evidence="2" id="KW-1185">Reference proteome</keyword>
<name>A0ABV7DGP9_9HYPH</name>
<evidence type="ECO:0000313" key="1">
    <source>
        <dbReference type="EMBL" id="MFC3074111.1"/>
    </source>
</evidence>